<evidence type="ECO:0000313" key="4">
    <source>
        <dbReference type="Proteomes" id="UP000249493"/>
    </source>
</evidence>
<protein>
    <submittedName>
        <fullName evidence="3">Aldo/keto reductase</fullName>
    </submittedName>
</protein>
<feature type="domain" description="NADP-dependent oxidoreductase" evidence="2">
    <location>
        <begin position="16"/>
        <end position="216"/>
    </location>
</feature>
<dbReference type="GO" id="GO:0016491">
    <property type="term" value="F:oxidoreductase activity"/>
    <property type="evidence" value="ECO:0007669"/>
    <property type="project" value="UniProtKB-KW"/>
</dbReference>
<dbReference type="InterPro" id="IPR020471">
    <property type="entry name" value="AKR"/>
</dbReference>
<dbReference type="AlphaFoldDB" id="A0A327N6Z4"/>
<accession>A0A327N6Z4</accession>
<dbReference type="PANTHER" id="PTHR43625:SF40">
    <property type="entry name" value="ALDO-KETO REDUCTASE YAKC [NADP(+)]"/>
    <property type="match status" value="1"/>
</dbReference>
<dbReference type="RefSeq" id="WP_111282526.1">
    <property type="nucleotide sequence ID" value="NZ_QLIN01000003.1"/>
</dbReference>
<evidence type="ECO:0000259" key="2">
    <source>
        <dbReference type="Pfam" id="PF00248"/>
    </source>
</evidence>
<name>A0A327N6Z4_PSEFL</name>
<dbReference type="Proteomes" id="UP000249493">
    <property type="component" value="Unassembled WGS sequence"/>
</dbReference>
<dbReference type="InterPro" id="IPR036812">
    <property type="entry name" value="NAD(P)_OxRdtase_dom_sf"/>
</dbReference>
<dbReference type="GO" id="GO:0005737">
    <property type="term" value="C:cytoplasm"/>
    <property type="evidence" value="ECO:0007669"/>
    <property type="project" value="TreeGrafter"/>
</dbReference>
<dbReference type="Pfam" id="PF00248">
    <property type="entry name" value="Aldo_ket_red"/>
    <property type="match status" value="1"/>
</dbReference>
<dbReference type="Gene3D" id="3.20.20.100">
    <property type="entry name" value="NADP-dependent oxidoreductase domain"/>
    <property type="match status" value="1"/>
</dbReference>
<dbReference type="PANTHER" id="PTHR43625">
    <property type="entry name" value="AFLATOXIN B1 ALDEHYDE REDUCTASE"/>
    <property type="match status" value="1"/>
</dbReference>
<evidence type="ECO:0000313" key="3">
    <source>
        <dbReference type="EMBL" id="RAI70921.1"/>
    </source>
</evidence>
<comment type="caution">
    <text evidence="3">The sequence shown here is derived from an EMBL/GenBank/DDBJ whole genome shotgun (WGS) entry which is preliminary data.</text>
</comment>
<organism evidence="3 4">
    <name type="scientific">Pseudomonas fluorescens</name>
    <dbReference type="NCBI Taxonomy" id="294"/>
    <lineage>
        <taxon>Bacteria</taxon>
        <taxon>Pseudomonadati</taxon>
        <taxon>Pseudomonadota</taxon>
        <taxon>Gammaproteobacteria</taxon>
        <taxon>Pseudomonadales</taxon>
        <taxon>Pseudomonadaceae</taxon>
        <taxon>Pseudomonas</taxon>
    </lineage>
</organism>
<dbReference type="PRINTS" id="PR00069">
    <property type="entry name" value="ALDKETRDTASE"/>
</dbReference>
<dbReference type="CDD" id="cd19088">
    <property type="entry name" value="AKR_AKR13B1"/>
    <property type="match status" value="1"/>
</dbReference>
<dbReference type="EMBL" id="QLIN01000003">
    <property type="protein sequence ID" value="RAI70921.1"/>
    <property type="molecule type" value="Genomic_DNA"/>
</dbReference>
<gene>
    <name evidence="3" type="ORF">DOZ80_10670</name>
</gene>
<dbReference type="SUPFAM" id="SSF51430">
    <property type="entry name" value="NAD(P)-linked oxidoreductase"/>
    <property type="match status" value="1"/>
</dbReference>
<sequence length="261" mass="28630">MTKTLTGLLAGKTVRRLGFGTMRLTGPGIWGPPSNEQYAIELLRKAVDSGVQHIDTADAYGPDVAEPLIRKALYPYADDLIIATKGGFTRQGPGRWTPCGVPAYLRQCVEMSLRRLNVEAIDLYYLHRVDPAIPLADQLGELEQMRLEGKIKALGMSKVNVSQLDEAISIAPIAAVQNTFNILKPESPDVVAWCESREIAFVPYAPLNAGKYLEAPANATNDNSLTPREALRWLLDYSPIMFPIPGTSNITHLVENLEADS</sequence>
<dbReference type="InterPro" id="IPR023210">
    <property type="entry name" value="NADP_OxRdtase_dom"/>
</dbReference>
<proteinExistence type="predicted"/>
<evidence type="ECO:0000256" key="1">
    <source>
        <dbReference type="ARBA" id="ARBA00023002"/>
    </source>
</evidence>
<reference evidence="3 4" key="1">
    <citation type="submission" date="2018-06" db="EMBL/GenBank/DDBJ databases">
        <authorList>
            <person name="Zhirakovskaya E."/>
        </authorList>
    </citation>
    <scope>NUCLEOTIDE SEQUENCE [LARGE SCALE GENOMIC DNA]</scope>
    <source>
        <strain evidence="3 4">LY3</strain>
    </source>
</reference>
<keyword evidence="1" id="KW-0560">Oxidoreductase</keyword>
<dbReference type="InterPro" id="IPR050791">
    <property type="entry name" value="Aldo-Keto_reductase"/>
</dbReference>